<accession>A0A068C8V1</accession>
<gene>
    <name evidence="1" type="primary">54</name>
    <name evidence="1" type="ORF">PBI_WILLIS_54</name>
</gene>
<protein>
    <submittedName>
        <fullName evidence="1">Uncharacterized protein</fullName>
    </submittedName>
</protein>
<dbReference type="EMBL" id="KJ595575">
    <property type="protein sequence ID" value="AID18134.1"/>
    <property type="molecule type" value="Genomic_DNA"/>
</dbReference>
<reference evidence="1 2" key="1">
    <citation type="submission" date="2014-03" db="EMBL/GenBank/DDBJ databases">
        <authorList>
            <person name="Churilla B.M."/>
            <person name="Abrahim M.R."/>
            <person name="Burke K.A."/>
            <person name="Yu V.J."/>
            <person name="Adkins N.L."/>
            <person name="Cohen K.L."/>
            <person name="Colicchio M.A."/>
            <person name="Fasoranti T.O."/>
            <person name="Genkil J.S."/>
            <person name="Kramer Z.J."/>
            <person name="Prout A.K."/>
            <person name="Schafer C.E."/>
            <person name="Schwarz A.G."/>
            <person name="Tish M."/>
            <person name="Vispute N."/>
            <person name="Wilkes K.E."/>
            <person name="Williams C.R."/>
            <person name="Xiao X."/>
            <person name="Yoder B.A."/>
            <person name="Lapin J.S."/>
            <person name="Ott C.T."/>
            <person name="Walburn T.D."/>
            <person name="Bradley K.W."/>
            <person name="Clarke D.Q."/>
            <person name="Lewis M.F."/>
            <person name="Barker L.P."/>
            <person name="Bailey C."/>
            <person name="Asai D.J."/>
            <person name="Bowman C.A."/>
            <person name="Russell D.A."/>
            <person name="Pope W.H."/>
            <person name="Jacobs-Sera D."/>
            <person name="Hendrix R.W."/>
            <person name="Hatfull G.F."/>
        </authorList>
    </citation>
    <scope>NUCLEOTIDE SEQUENCE [LARGE SCALE GENOMIC DNA]</scope>
</reference>
<proteinExistence type="predicted"/>
<evidence type="ECO:0000313" key="2">
    <source>
        <dbReference type="Proteomes" id="UP000027390"/>
    </source>
</evidence>
<sequence length="97" mass="10763">MDAAIVALHIMYHPPHTQEHPMFVLSLTPTGTVDTERTEHPNLVEARRALTEFARARGLRLNINDTGAGVGRGSLSYAPYGTFHQATHTWVIDEKEA</sequence>
<organism evidence="1 2">
    <name type="scientific">Mycobacterium phage Willis</name>
    <dbReference type="NCBI Taxonomy" id="1486404"/>
    <lineage>
        <taxon>Viruses</taxon>
        <taxon>Duplodnaviria</taxon>
        <taxon>Heunggongvirae</taxon>
        <taxon>Uroviricota</taxon>
        <taxon>Caudoviricetes</taxon>
        <taxon>Ceeclamvirinae</taxon>
        <taxon>Bixzunavirus</taxon>
        <taxon>Bixzunavirus Bxz1</taxon>
    </lineage>
</organism>
<dbReference type="Proteomes" id="UP000027390">
    <property type="component" value="Segment"/>
</dbReference>
<evidence type="ECO:0000313" key="1">
    <source>
        <dbReference type="EMBL" id="AID18134.1"/>
    </source>
</evidence>
<name>A0A068C8V1_9CAUD</name>